<feature type="domain" description="PAS" evidence="8">
    <location>
        <begin position="139"/>
        <end position="184"/>
    </location>
</feature>
<dbReference type="Pfam" id="PF02954">
    <property type="entry name" value="HTH_8"/>
    <property type="match status" value="1"/>
</dbReference>
<dbReference type="InterPro" id="IPR027417">
    <property type="entry name" value="P-loop_NTPase"/>
</dbReference>
<evidence type="ECO:0000256" key="5">
    <source>
        <dbReference type="ARBA" id="ARBA00023163"/>
    </source>
</evidence>
<accession>A0A098AYT6</accession>
<dbReference type="SUPFAM" id="SSF52540">
    <property type="entry name" value="P-loop containing nucleoside triphosphate hydrolases"/>
    <property type="match status" value="1"/>
</dbReference>
<name>A0A098AYT6_DESHA</name>
<dbReference type="Pfam" id="PF00989">
    <property type="entry name" value="PAS"/>
    <property type="match status" value="1"/>
</dbReference>
<keyword evidence="2" id="KW-0067">ATP-binding</keyword>
<dbReference type="PRINTS" id="PR01590">
    <property type="entry name" value="HTHFIS"/>
</dbReference>
<dbReference type="InterPro" id="IPR000014">
    <property type="entry name" value="PAS"/>
</dbReference>
<dbReference type="Gene3D" id="1.10.8.60">
    <property type="match status" value="1"/>
</dbReference>
<dbReference type="SUPFAM" id="SSF54631">
    <property type="entry name" value="CBS-domain pair"/>
    <property type="match status" value="1"/>
</dbReference>
<dbReference type="Gene3D" id="3.90.1280.20">
    <property type="match status" value="1"/>
</dbReference>
<dbReference type="SUPFAM" id="SSF55785">
    <property type="entry name" value="PYP-like sensor domain (PAS domain)"/>
    <property type="match status" value="2"/>
</dbReference>
<dbReference type="InterPro" id="IPR013767">
    <property type="entry name" value="PAS_fold"/>
</dbReference>
<protein>
    <submittedName>
        <fullName evidence="10">Signal-transduction and transcriptional-control protein</fullName>
    </submittedName>
</protein>
<dbReference type="PROSITE" id="PS50045">
    <property type="entry name" value="SIGMA54_INTERACT_4"/>
    <property type="match status" value="1"/>
</dbReference>
<dbReference type="InterPro" id="IPR002078">
    <property type="entry name" value="Sigma_54_int"/>
</dbReference>
<evidence type="ECO:0000259" key="8">
    <source>
        <dbReference type="PROSITE" id="PS50112"/>
    </source>
</evidence>
<dbReference type="GO" id="GO:0006355">
    <property type="term" value="P:regulation of DNA-templated transcription"/>
    <property type="evidence" value="ECO:0007669"/>
    <property type="project" value="InterPro"/>
</dbReference>
<dbReference type="InterPro" id="IPR046342">
    <property type="entry name" value="CBS_dom_sf"/>
</dbReference>
<keyword evidence="4" id="KW-0238">DNA-binding</keyword>
<dbReference type="InterPro" id="IPR025943">
    <property type="entry name" value="Sigma_54_int_dom_ATP-bd_2"/>
</dbReference>
<reference evidence="10" key="1">
    <citation type="submission" date="2014-07" db="EMBL/GenBank/DDBJ databases">
        <authorList>
            <person name="Hornung V.Bastian."/>
        </authorList>
    </citation>
    <scope>NUCLEOTIDE SEQUENCE</scope>
    <source>
        <strain evidence="10">PCE-S</strain>
    </source>
</reference>
<dbReference type="EMBL" id="LK996017">
    <property type="protein sequence ID" value="CDX01774.1"/>
    <property type="molecule type" value="Genomic_DNA"/>
</dbReference>
<dbReference type="InterPro" id="IPR058031">
    <property type="entry name" value="AAA_lid_NorR"/>
</dbReference>
<dbReference type="PROSITE" id="PS00688">
    <property type="entry name" value="SIGMA54_INTERACT_3"/>
    <property type="match status" value="1"/>
</dbReference>
<dbReference type="Pfam" id="PF00158">
    <property type="entry name" value="Sigma54_activat"/>
    <property type="match status" value="1"/>
</dbReference>
<keyword evidence="6" id="KW-0129">CBS domain</keyword>
<dbReference type="Gene3D" id="3.30.450.20">
    <property type="entry name" value="PAS domain"/>
    <property type="match status" value="2"/>
</dbReference>
<evidence type="ECO:0000256" key="3">
    <source>
        <dbReference type="ARBA" id="ARBA00023015"/>
    </source>
</evidence>
<evidence type="ECO:0000256" key="2">
    <source>
        <dbReference type="ARBA" id="ARBA00022840"/>
    </source>
</evidence>
<dbReference type="PROSITE" id="PS50112">
    <property type="entry name" value="PAS"/>
    <property type="match status" value="2"/>
</dbReference>
<keyword evidence="1" id="KW-0547">Nucleotide-binding</keyword>
<keyword evidence="3" id="KW-0805">Transcription regulation</keyword>
<evidence type="ECO:0000259" key="7">
    <source>
        <dbReference type="PROSITE" id="PS50045"/>
    </source>
</evidence>
<evidence type="ECO:0000256" key="1">
    <source>
        <dbReference type="ARBA" id="ARBA00022741"/>
    </source>
</evidence>
<dbReference type="InterPro" id="IPR025662">
    <property type="entry name" value="Sigma_54_int_dom_ATP-bd_1"/>
</dbReference>
<evidence type="ECO:0000313" key="10">
    <source>
        <dbReference type="EMBL" id="CDX01774.1"/>
    </source>
</evidence>
<proteinExistence type="predicted"/>
<dbReference type="PROSITE" id="PS51371">
    <property type="entry name" value="CBS"/>
    <property type="match status" value="1"/>
</dbReference>
<dbReference type="GO" id="GO:0005524">
    <property type="term" value="F:ATP binding"/>
    <property type="evidence" value="ECO:0007669"/>
    <property type="project" value="UniProtKB-KW"/>
</dbReference>
<dbReference type="CDD" id="cd00009">
    <property type="entry name" value="AAA"/>
    <property type="match status" value="1"/>
</dbReference>
<dbReference type="InterPro" id="IPR035965">
    <property type="entry name" value="PAS-like_dom_sf"/>
</dbReference>
<dbReference type="Pfam" id="PF13188">
    <property type="entry name" value="PAS_8"/>
    <property type="match status" value="1"/>
</dbReference>
<dbReference type="Pfam" id="PF25601">
    <property type="entry name" value="AAA_lid_14"/>
    <property type="match status" value="1"/>
</dbReference>
<dbReference type="PANTHER" id="PTHR32071:SF57">
    <property type="entry name" value="C4-DICARBOXYLATE TRANSPORT TRANSCRIPTIONAL REGULATORY PROTEIN DCTD"/>
    <property type="match status" value="1"/>
</dbReference>
<sequence length="703" mass="78946">MNGFISSGLSLLDSQELILSSLYLDEETVLADALQIILKEERTHLPVVSKEKKFLGVLGTADIMESLTQGKFDPKAPITSYIRPVEWLLPEENSLLFNFNVLITEGWPTAFVVDSKGEYQGEFKFHDNLFLLYQLLNDLDFYISQTIEAVHNAVVAIDAQGRIVFFNPSAEKLLGFHAEEVLGKPIKNFFPDSLTFKALATGEELRGIPMSYGELNTKADFLPIILGHKVLGAVAVFKDITELEEVSHRLNSNEKLMATLEAVVENSYEGMVVIDDQENIVLMNQFFLDVIGVKVQDVIGKKINDISPNSSLPQTLKSGKAQFGETWHLKGRDFIIMRVPIEREGKVVGALAKTLFKNMEIAKMFAKKVMRLEENLAYYKEELGKFHSSQFVFDDIIGESPRMKKAKSLAHRASQTTSTILILGESGTGKEVFSHAIHKSSIRSNGPYIKVNCAALPEDLLESELFGYDEGAFTGARKGGKPGKFELADKGTIFLDEIGDMSLGMQAKLLRVLQERELERLGGTEPIKVDVRIIAATNRDLHKMVMEHKFRLDLYYRLNVLTIDLPPLRERKEDIGFIARGLIEKINKRLGTDIQGVRPESITHLCAYDWPGNIRELENILERAIVICDEAWILPKHLALPGVMETITLGAEQTLEYALQAAEREILDKTLRRVQGNKVQAARILGIHRSVLYKKLAKYNIQG</sequence>
<dbReference type="CDD" id="cd00130">
    <property type="entry name" value="PAS"/>
    <property type="match status" value="1"/>
</dbReference>
<dbReference type="PROSITE" id="PS00676">
    <property type="entry name" value="SIGMA54_INTERACT_2"/>
    <property type="match status" value="1"/>
</dbReference>
<dbReference type="InterPro" id="IPR002197">
    <property type="entry name" value="HTH_Fis"/>
</dbReference>
<dbReference type="Gene3D" id="3.40.50.300">
    <property type="entry name" value="P-loop containing nucleotide triphosphate hydrolases"/>
    <property type="match status" value="1"/>
</dbReference>
<dbReference type="NCBIfam" id="TIGR00229">
    <property type="entry name" value="sensory_box"/>
    <property type="match status" value="2"/>
</dbReference>
<dbReference type="SUPFAM" id="SSF46689">
    <property type="entry name" value="Homeodomain-like"/>
    <property type="match status" value="1"/>
</dbReference>
<dbReference type="Pfam" id="PF00571">
    <property type="entry name" value="CBS"/>
    <property type="match status" value="1"/>
</dbReference>
<dbReference type="InterPro" id="IPR025944">
    <property type="entry name" value="Sigma_54_int_dom_CS"/>
</dbReference>
<dbReference type="AlphaFoldDB" id="A0A098AYT6"/>
<dbReference type="PROSITE" id="PS00675">
    <property type="entry name" value="SIGMA54_INTERACT_1"/>
    <property type="match status" value="1"/>
</dbReference>
<evidence type="ECO:0000256" key="4">
    <source>
        <dbReference type="ARBA" id="ARBA00023125"/>
    </source>
</evidence>
<keyword evidence="5" id="KW-0804">Transcription</keyword>
<dbReference type="PANTHER" id="PTHR32071">
    <property type="entry name" value="TRANSCRIPTIONAL REGULATORY PROTEIN"/>
    <property type="match status" value="1"/>
</dbReference>
<dbReference type="RefSeq" id="WP_005816048.1">
    <property type="nucleotide sequence ID" value="NZ_CABKQQ010000056.1"/>
</dbReference>
<gene>
    <name evidence="10" type="ORF">DPCES_1887</name>
</gene>
<dbReference type="FunFam" id="3.40.50.300:FF:000006">
    <property type="entry name" value="DNA-binding transcriptional regulator NtrC"/>
    <property type="match status" value="1"/>
</dbReference>
<dbReference type="Gene3D" id="1.10.10.60">
    <property type="entry name" value="Homeodomain-like"/>
    <property type="match status" value="1"/>
</dbReference>
<dbReference type="SMART" id="SM00382">
    <property type="entry name" value="AAA"/>
    <property type="match status" value="1"/>
</dbReference>
<dbReference type="GO" id="GO:0043565">
    <property type="term" value="F:sequence-specific DNA binding"/>
    <property type="evidence" value="ECO:0007669"/>
    <property type="project" value="InterPro"/>
</dbReference>
<organism evidence="10">
    <name type="scientific">Desulfitobacterium hafniense</name>
    <name type="common">Desulfitobacterium frappieri</name>
    <dbReference type="NCBI Taxonomy" id="49338"/>
    <lineage>
        <taxon>Bacteria</taxon>
        <taxon>Bacillati</taxon>
        <taxon>Bacillota</taxon>
        <taxon>Clostridia</taxon>
        <taxon>Eubacteriales</taxon>
        <taxon>Desulfitobacteriaceae</taxon>
        <taxon>Desulfitobacterium</taxon>
    </lineage>
</organism>
<dbReference type="InterPro" id="IPR009057">
    <property type="entry name" value="Homeodomain-like_sf"/>
</dbReference>
<evidence type="ECO:0000259" key="9">
    <source>
        <dbReference type="PROSITE" id="PS51371"/>
    </source>
</evidence>
<dbReference type="SMART" id="SM00091">
    <property type="entry name" value="PAS"/>
    <property type="match status" value="2"/>
</dbReference>
<dbReference type="InterPro" id="IPR000644">
    <property type="entry name" value="CBS_dom"/>
</dbReference>
<feature type="domain" description="PAS" evidence="8">
    <location>
        <begin position="256"/>
        <end position="301"/>
    </location>
</feature>
<evidence type="ECO:0000256" key="6">
    <source>
        <dbReference type="PROSITE-ProRule" id="PRU00703"/>
    </source>
</evidence>
<feature type="domain" description="Sigma-54 factor interaction" evidence="7">
    <location>
        <begin position="396"/>
        <end position="626"/>
    </location>
</feature>
<feature type="domain" description="CBS" evidence="9">
    <location>
        <begin position="17"/>
        <end position="74"/>
    </location>
</feature>
<dbReference type="InterPro" id="IPR003593">
    <property type="entry name" value="AAA+_ATPase"/>
</dbReference>
<dbReference type="CDD" id="cd02205">
    <property type="entry name" value="CBS_pair_SF"/>
    <property type="match status" value="1"/>
</dbReference>
<dbReference type="PATRIC" id="fig|49338.4.peg.2030"/>